<evidence type="ECO:0000313" key="4">
    <source>
        <dbReference type="WBParaSite" id="TCONS_00002193.p1"/>
    </source>
</evidence>
<evidence type="ECO:0000256" key="1">
    <source>
        <dbReference type="SAM" id="Coils"/>
    </source>
</evidence>
<accession>A0A0K0E0R0</accession>
<proteinExistence type="predicted"/>
<dbReference type="Proteomes" id="UP000035681">
    <property type="component" value="Unplaced"/>
</dbReference>
<evidence type="ECO:0000313" key="2">
    <source>
        <dbReference type="Proteomes" id="UP000035681"/>
    </source>
</evidence>
<keyword evidence="2" id="KW-1185">Reference proteome</keyword>
<dbReference type="WBParaSite" id="TCONS_00002193.p1">
    <property type="protein sequence ID" value="TCONS_00002193.p1"/>
    <property type="gene ID" value="XLOC_002079"/>
</dbReference>
<organism evidence="3">
    <name type="scientific">Strongyloides stercoralis</name>
    <name type="common">Threadworm</name>
    <dbReference type="NCBI Taxonomy" id="6248"/>
    <lineage>
        <taxon>Eukaryota</taxon>
        <taxon>Metazoa</taxon>
        <taxon>Ecdysozoa</taxon>
        <taxon>Nematoda</taxon>
        <taxon>Chromadorea</taxon>
        <taxon>Rhabditida</taxon>
        <taxon>Tylenchina</taxon>
        <taxon>Panagrolaimomorpha</taxon>
        <taxon>Strongyloidoidea</taxon>
        <taxon>Strongyloididae</taxon>
        <taxon>Strongyloides</taxon>
    </lineage>
</organism>
<keyword evidence="1" id="KW-0175">Coiled coil</keyword>
<feature type="coiled-coil region" evidence="1">
    <location>
        <begin position="197"/>
        <end position="231"/>
    </location>
</feature>
<protein>
    <submittedName>
        <fullName evidence="3 4">Uncharacterized protein</fullName>
    </submittedName>
</protein>
<sequence length="231" mass="27383">MQFHHILKRTILSGPTTLRQSSSIFNTINSRKLHYSISKFSEKQAIAVNDKPTTEQLLAIDYTTRDLIPNFFKKPVGEFFFHCVDDVKFTDKLFNYSLVGKDNLNIHIAKVRSYFRYKSPFNKCEYKGSIIYENDNFLTILWQLNTYKSDWRMYIPEFISRRKAEERILEGALEIYINKDGEIFEIINREVTDSDKAEAERLALFKKEQDIQRAEEERKKMEEGTNDAYKN</sequence>
<dbReference type="AlphaFoldDB" id="A0A0K0E0R0"/>
<name>A0A0K0E0R0_STRER</name>
<dbReference type="WBParaSite" id="SSTP_0000307200.1">
    <property type="protein sequence ID" value="SSTP_0000307200.1"/>
    <property type="gene ID" value="SSTP_0000307200"/>
</dbReference>
<reference evidence="3" key="1">
    <citation type="submission" date="2015-08" db="UniProtKB">
        <authorList>
            <consortium name="WormBaseParasite"/>
        </authorList>
    </citation>
    <scope>IDENTIFICATION</scope>
</reference>
<evidence type="ECO:0000313" key="3">
    <source>
        <dbReference type="WBParaSite" id="SSTP_0000307200.1"/>
    </source>
</evidence>